<feature type="transmembrane region" description="Helical" evidence="5">
    <location>
        <begin position="26"/>
        <end position="44"/>
    </location>
</feature>
<feature type="transmembrane region" description="Helical" evidence="5">
    <location>
        <begin position="94"/>
        <end position="113"/>
    </location>
</feature>
<dbReference type="AlphaFoldDB" id="A0A9X1W057"/>
<evidence type="ECO:0000256" key="5">
    <source>
        <dbReference type="SAM" id="Phobius"/>
    </source>
</evidence>
<name>A0A9X1W057_9GAMM</name>
<evidence type="ECO:0000313" key="7">
    <source>
        <dbReference type="Proteomes" id="UP001139682"/>
    </source>
</evidence>
<dbReference type="InterPro" id="IPR002797">
    <property type="entry name" value="Polysacc_synth"/>
</dbReference>
<dbReference type="EMBL" id="JALGRD010000001">
    <property type="protein sequence ID" value="MCJ0972222.1"/>
    <property type="molecule type" value="Genomic_DNA"/>
</dbReference>
<keyword evidence="3 5" id="KW-1133">Transmembrane helix</keyword>
<dbReference type="RefSeq" id="WP_243604406.1">
    <property type="nucleotide sequence ID" value="NZ_JALGRD010000001.1"/>
</dbReference>
<evidence type="ECO:0000256" key="1">
    <source>
        <dbReference type="ARBA" id="ARBA00004141"/>
    </source>
</evidence>
<dbReference type="Pfam" id="PF01943">
    <property type="entry name" value="Polysacc_synt"/>
    <property type="match status" value="1"/>
</dbReference>
<dbReference type="InterPro" id="IPR052556">
    <property type="entry name" value="PolySynth_Transporter"/>
</dbReference>
<keyword evidence="2 5" id="KW-0812">Transmembrane</keyword>
<reference evidence="6" key="1">
    <citation type="submission" date="2022-03" db="EMBL/GenBank/DDBJ databases">
        <title>Pseudomonas marianensis sp. nov., a marine bacterium isolated from deep-sea sediments of the Mariana Trench.</title>
        <authorList>
            <person name="Wei Y."/>
        </authorList>
    </citation>
    <scope>NUCLEOTIDE SEQUENCE</scope>
    <source>
        <strain evidence="6">PS1</strain>
    </source>
</reference>
<feature type="transmembrane region" description="Helical" evidence="5">
    <location>
        <begin position="266"/>
        <end position="283"/>
    </location>
</feature>
<evidence type="ECO:0000313" key="6">
    <source>
        <dbReference type="EMBL" id="MCJ0972222.1"/>
    </source>
</evidence>
<comment type="subcellular location">
    <subcellularLocation>
        <location evidence="1">Membrane</location>
        <topology evidence="1">Multi-pass membrane protein</topology>
    </subcellularLocation>
</comment>
<evidence type="ECO:0000256" key="4">
    <source>
        <dbReference type="ARBA" id="ARBA00023136"/>
    </source>
</evidence>
<dbReference type="Proteomes" id="UP001139682">
    <property type="component" value="Unassembled WGS sequence"/>
</dbReference>
<evidence type="ECO:0000256" key="2">
    <source>
        <dbReference type="ARBA" id="ARBA00022692"/>
    </source>
</evidence>
<dbReference type="CDD" id="cd13128">
    <property type="entry name" value="MATE_Wzx_like"/>
    <property type="match status" value="1"/>
</dbReference>
<keyword evidence="7" id="KW-1185">Reference proteome</keyword>
<sequence>MTAINTLFNKLKHYLFNASWMMAERLLNIGVGFLTAVLLARYLGPEQYGILAYAISMTAIFASAGHMGLAGLVVREVVKQPDKVPETLGTTFMLKLTGMAIGFVLILIYALAFEEVGGTEFWMLLIVASAIFFQTFDVVEYWFQSQVQAKYPAIAKSCAILLSAAIKLLLALGGASVVAFAFAHTAQFVAAAIILAVLYKGTTRVSVTSWKASFAKARELLAQGWIIYLGSIFAVVYMKIDQVMLKWMVGTEEVGVYAVAAQLSEAWYFLPTAIVASFFPKLIKLHAADPAMFNRRFQQLLDVLFVLAIAVAVLVSLIAAPLIALLFGDEYQNSASILTIHIWAGVFIFMRAAFSRWILIEGALMFSLITQGLGALFNIGLNLLLIPRYGGEGAAIATLISYAIASYAALLVHPKTRPVFVMMTKSMFSPVRYAFNAAGASR</sequence>
<feature type="transmembrane region" description="Helical" evidence="5">
    <location>
        <begin position="178"/>
        <end position="199"/>
    </location>
</feature>
<comment type="caution">
    <text evidence="6">The sequence shown here is derived from an EMBL/GenBank/DDBJ whole genome shotgun (WGS) entry which is preliminary data.</text>
</comment>
<accession>A0A9X1W057</accession>
<proteinExistence type="predicted"/>
<keyword evidence="4 5" id="KW-0472">Membrane</keyword>
<feature type="transmembrane region" description="Helical" evidence="5">
    <location>
        <begin position="303"/>
        <end position="328"/>
    </location>
</feature>
<feature type="transmembrane region" description="Helical" evidence="5">
    <location>
        <begin position="366"/>
        <end position="387"/>
    </location>
</feature>
<feature type="transmembrane region" description="Helical" evidence="5">
    <location>
        <begin position="50"/>
        <end position="74"/>
    </location>
</feature>
<dbReference type="PANTHER" id="PTHR43424:SF1">
    <property type="entry name" value="LOCUS PUTATIVE PROTEIN 1-RELATED"/>
    <property type="match status" value="1"/>
</dbReference>
<feature type="transmembrane region" description="Helical" evidence="5">
    <location>
        <begin position="119"/>
        <end position="139"/>
    </location>
</feature>
<organism evidence="6 7">
    <name type="scientific">Stutzerimonas marianensis</name>
    <dbReference type="NCBI Taxonomy" id="2929513"/>
    <lineage>
        <taxon>Bacteria</taxon>
        <taxon>Pseudomonadati</taxon>
        <taxon>Pseudomonadota</taxon>
        <taxon>Gammaproteobacteria</taxon>
        <taxon>Pseudomonadales</taxon>
        <taxon>Pseudomonadaceae</taxon>
        <taxon>Stutzerimonas</taxon>
    </lineage>
</organism>
<gene>
    <name evidence="6" type="ORF">MST27_02405</name>
</gene>
<evidence type="ECO:0000256" key="3">
    <source>
        <dbReference type="ARBA" id="ARBA00022989"/>
    </source>
</evidence>
<feature type="transmembrane region" description="Helical" evidence="5">
    <location>
        <begin position="393"/>
        <end position="413"/>
    </location>
</feature>
<dbReference type="GO" id="GO:0016020">
    <property type="term" value="C:membrane"/>
    <property type="evidence" value="ECO:0007669"/>
    <property type="project" value="UniProtKB-SubCell"/>
</dbReference>
<dbReference type="PANTHER" id="PTHR43424">
    <property type="entry name" value="LOCUS PUTATIVE PROTEIN 1-RELATED"/>
    <property type="match status" value="1"/>
</dbReference>
<feature type="transmembrane region" description="Helical" evidence="5">
    <location>
        <begin position="220"/>
        <end position="240"/>
    </location>
</feature>
<protein>
    <submittedName>
        <fullName evidence="6">Flippase</fullName>
    </submittedName>
</protein>
<feature type="transmembrane region" description="Helical" evidence="5">
    <location>
        <begin position="151"/>
        <end position="172"/>
    </location>
</feature>
<feature type="transmembrane region" description="Helical" evidence="5">
    <location>
        <begin position="334"/>
        <end position="354"/>
    </location>
</feature>